<evidence type="ECO:0000313" key="7">
    <source>
        <dbReference type="Proteomes" id="UP000034841"/>
    </source>
</evidence>
<dbReference type="SMART" id="SM00320">
    <property type="entry name" value="WD40"/>
    <property type="match status" value="6"/>
</dbReference>
<feature type="region of interest" description="Disordered" evidence="5">
    <location>
        <begin position="1"/>
        <end position="26"/>
    </location>
</feature>
<dbReference type="InterPro" id="IPR020472">
    <property type="entry name" value="WD40_PAC1"/>
</dbReference>
<dbReference type="EMBL" id="LBBL01000053">
    <property type="protein sequence ID" value="KKF96258.1"/>
    <property type="molecule type" value="Genomic_DNA"/>
</dbReference>
<feature type="repeat" description="WD" evidence="4">
    <location>
        <begin position="153"/>
        <end position="185"/>
    </location>
</feature>
<gene>
    <name evidence="3 6" type="primary">CIA1</name>
    <name evidence="6" type="ORF">CFO_g1401</name>
</gene>
<comment type="caution">
    <text evidence="6">The sequence shown here is derived from an EMBL/GenBank/DDBJ whole genome shotgun (WGS) entry which is preliminary data.</text>
</comment>
<comment type="function">
    <text evidence="3">Essential component of the cytosolic iron-sulfur (Fe/S) protein assembly machinery. Required for the maturation of extramitochondrial Fe/S proteins.</text>
</comment>
<dbReference type="Gene3D" id="2.130.10.10">
    <property type="entry name" value="YVTN repeat-like/Quinoprotein amine dehydrogenase"/>
    <property type="match status" value="1"/>
</dbReference>
<dbReference type="InterPro" id="IPR036322">
    <property type="entry name" value="WD40_repeat_dom_sf"/>
</dbReference>
<reference evidence="6 7" key="1">
    <citation type="submission" date="2015-04" db="EMBL/GenBank/DDBJ databases">
        <title>Genome sequence of Ceratocystis platani, a major pathogen of plane trees.</title>
        <authorList>
            <person name="Belbahri L."/>
        </authorList>
    </citation>
    <scope>NUCLEOTIDE SEQUENCE [LARGE SCALE GENOMIC DNA]</scope>
    <source>
        <strain evidence="6 7">CFO</strain>
    </source>
</reference>
<dbReference type="PROSITE" id="PS50294">
    <property type="entry name" value="WD_REPEATS_REGION"/>
    <property type="match status" value="1"/>
</dbReference>
<accession>A0A0F8BUL4</accession>
<dbReference type="GO" id="GO:0097361">
    <property type="term" value="C:cytosolic [4Fe-4S] assembly targeting complex"/>
    <property type="evidence" value="ECO:0007669"/>
    <property type="project" value="InterPro"/>
</dbReference>
<dbReference type="OrthoDB" id="284782at2759"/>
<evidence type="ECO:0000256" key="3">
    <source>
        <dbReference type="HAMAP-Rule" id="MF_03037"/>
    </source>
</evidence>
<keyword evidence="2" id="KW-0677">Repeat</keyword>
<dbReference type="HAMAP" id="MF_03037">
    <property type="entry name" value="ciao1"/>
    <property type="match status" value="1"/>
</dbReference>
<feature type="region of interest" description="Disordered" evidence="5">
    <location>
        <begin position="299"/>
        <end position="319"/>
    </location>
</feature>
<dbReference type="InterPro" id="IPR028608">
    <property type="entry name" value="CIAO1/Cia1"/>
</dbReference>
<feature type="repeat" description="WD" evidence="4">
    <location>
        <begin position="75"/>
        <end position="110"/>
    </location>
</feature>
<organism evidence="6 7">
    <name type="scientific">Ceratocystis fimbriata f. sp. platani</name>
    <dbReference type="NCBI Taxonomy" id="88771"/>
    <lineage>
        <taxon>Eukaryota</taxon>
        <taxon>Fungi</taxon>
        <taxon>Dikarya</taxon>
        <taxon>Ascomycota</taxon>
        <taxon>Pezizomycotina</taxon>
        <taxon>Sordariomycetes</taxon>
        <taxon>Hypocreomycetidae</taxon>
        <taxon>Microascales</taxon>
        <taxon>Ceratocystidaceae</taxon>
        <taxon>Ceratocystis</taxon>
    </lineage>
</organism>
<proteinExistence type="inferred from homology"/>
<evidence type="ECO:0000256" key="1">
    <source>
        <dbReference type="ARBA" id="ARBA00022574"/>
    </source>
</evidence>
<feature type="repeat" description="WD" evidence="4">
    <location>
        <begin position="202"/>
        <end position="244"/>
    </location>
</feature>
<protein>
    <recommendedName>
        <fullName evidence="3">Probable cytosolic iron-sulfur protein assembly protein 1</fullName>
    </recommendedName>
</protein>
<evidence type="ECO:0000256" key="2">
    <source>
        <dbReference type="ARBA" id="ARBA00022737"/>
    </source>
</evidence>
<dbReference type="InterPro" id="IPR015943">
    <property type="entry name" value="WD40/YVTN_repeat-like_dom_sf"/>
</dbReference>
<dbReference type="PROSITE" id="PS50082">
    <property type="entry name" value="WD_REPEATS_2"/>
    <property type="match status" value="3"/>
</dbReference>
<comment type="similarity">
    <text evidence="3">Belongs to the WD repeat CIA1 family.</text>
</comment>
<dbReference type="Proteomes" id="UP000034841">
    <property type="component" value="Unassembled WGS sequence"/>
</dbReference>
<keyword evidence="1 4" id="KW-0853">WD repeat</keyword>
<evidence type="ECO:0000256" key="5">
    <source>
        <dbReference type="SAM" id="MobiDB-lite"/>
    </source>
</evidence>
<dbReference type="Pfam" id="PF00400">
    <property type="entry name" value="WD40"/>
    <property type="match status" value="4"/>
</dbReference>
<dbReference type="InterPro" id="IPR001680">
    <property type="entry name" value="WD40_rpt"/>
</dbReference>
<name>A0A0F8BUL4_CERFI</name>
<dbReference type="PRINTS" id="PR00320">
    <property type="entry name" value="GPROTEINBRPT"/>
</dbReference>
<dbReference type="PANTHER" id="PTHR19920:SF0">
    <property type="entry name" value="CYTOSOLIC IRON-SULFUR PROTEIN ASSEMBLY PROTEIN CIAO1-RELATED"/>
    <property type="match status" value="1"/>
</dbReference>
<evidence type="ECO:0000313" key="6">
    <source>
        <dbReference type="EMBL" id="KKF96258.1"/>
    </source>
</evidence>
<evidence type="ECO:0000256" key="4">
    <source>
        <dbReference type="PROSITE-ProRule" id="PRU00221"/>
    </source>
</evidence>
<sequence>MAATAAPPVPSPPAQHKPLSTRKTEISPLTPFSPDLYERAWCSIPHPTLPLLATAHAKSVTIFSLSTLTKHSALSGGHSRSIRSLSWKPNLASDGMCLATGSFDSTAGLWRWENIEEDEDAALEREVTRSNVATKLGSAEDTDSKEWEFTLVLEGHDSEIKSVQFSPSGTYLATCSRDKTLWIWEDIGASEGDDEWETVAVLNEHEGDVKAVAWCPDVPGRSARNTYASDVLASASYDNTVRIWREDGDGEWVCVSVLEGHSETVWGMEWEGRPRDGDRFPRLLTFSADRTARIWELQEDGEDNETKDKSGSESGFGGALGSIPNTMRRALHETWNCVAILPSIHTREIYAASWSALSGRIATTGGDGRVVVYAEEEIASPAPSVPETEGTSENPGSGNWKVVASYEQAHGAYEVNHLTWCRRFDKEAEALAGVQEMLVTTGDDGVVRSWAVSLKDM</sequence>
<keyword evidence="7" id="KW-1185">Reference proteome</keyword>
<dbReference type="GO" id="GO:0016226">
    <property type="term" value="P:iron-sulfur cluster assembly"/>
    <property type="evidence" value="ECO:0007669"/>
    <property type="project" value="UniProtKB-UniRule"/>
</dbReference>
<dbReference type="SUPFAM" id="SSF50978">
    <property type="entry name" value="WD40 repeat-like"/>
    <property type="match status" value="1"/>
</dbReference>
<dbReference type="AlphaFoldDB" id="A0A0F8BUL4"/>
<dbReference type="PANTHER" id="PTHR19920">
    <property type="entry name" value="WD40 PROTEIN CIAO1"/>
    <property type="match status" value="1"/>
</dbReference>